<dbReference type="GeneID" id="100681217"/>
<dbReference type="eggNOG" id="ENOG502S9GN">
    <property type="taxonomic scope" value="Eukaryota"/>
</dbReference>
<dbReference type="HOGENOM" id="CLU_832974_0_0_1"/>
<keyword evidence="1" id="KW-0175">Coiled coil</keyword>
<dbReference type="GO" id="GO:0045143">
    <property type="term" value="P:homologous chromosome segregation"/>
    <property type="evidence" value="ECO:0000318"/>
    <property type="project" value="GO_Central"/>
</dbReference>
<dbReference type="PANTHER" id="PTHR38006">
    <property type="entry name" value="MEIOSIS-SPECIFIC KINETOCHORE PROTEIN"/>
    <property type="match status" value="1"/>
</dbReference>
<evidence type="ECO:0000256" key="1">
    <source>
        <dbReference type="SAM" id="Coils"/>
    </source>
</evidence>
<protein>
    <submittedName>
        <fullName evidence="3">Meiotic kinetochore factor</fullName>
    </submittedName>
</protein>
<dbReference type="CTD" id="728637"/>
<name>K7E6G2_ORNAN</name>
<dbReference type="KEGG" id="oaa:100681217"/>
<feature type="compositionally biased region" description="Basic and acidic residues" evidence="2">
    <location>
        <begin position="259"/>
        <end position="269"/>
    </location>
</feature>
<reference evidence="3 4" key="1">
    <citation type="journal article" date="2008" name="Nature">
        <title>Genome analysis of the platypus reveals unique signatures of evolution.</title>
        <authorList>
            <person name="Warren W.C."/>
            <person name="Hillier L.W."/>
            <person name="Marshall Graves J.A."/>
            <person name="Birney E."/>
            <person name="Ponting C.P."/>
            <person name="Grutzner F."/>
            <person name="Belov K."/>
            <person name="Miller W."/>
            <person name="Clarke L."/>
            <person name="Chinwalla A.T."/>
            <person name="Yang S.P."/>
            <person name="Heger A."/>
            <person name="Locke D.P."/>
            <person name="Miethke P."/>
            <person name="Waters P.D."/>
            <person name="Veyrunes F."/>
            <person name="Fulton L."/>
            <person name="Fulton B."/>
            <person name="Graves T."/>
            <person name="Wallis J."/>
            <person name="Puente X.S."/>
            <person name="Lopez-Otin C."/>
            <person name="Ordonez G.R."/>
            <person name="Eichler E.E."/>
            <person name="Chen L."/>
            <person name="Cheng Z."/>
            <person name="Deakin J.E."/>
            <person name="Alsop A."/>
            <person name="Thompson K."/>
            <person name="Kirby P."/>
            <person name="Papenfuss A.T."/>
            <person name="Wakefield M.J."/>
            <person name="Olender T."/>
            <person name="Lancet D."/>
            <person name="Huttley G.A."/>
            <person name="Smit A.F."/>
            <person name="Pask A."/>
            <person name="Temple-Smith P."/>
            <person name="Batzer M.A."/>
            <person name="Walker J.A."/>
            <person name="Konkel M.K."/>
            <person name="Harris R.S."/>
            <person name="Whittington C.M."/>
            <person name="Wong E.S."/>
            <person name="Gemmell N.J."/>
            <person name="Buschiazzo E."/>
            <person name="Vargas Jentzsch I.M."/>
            <person name="Merkel A."/>
            <person name="Schmitz J."/>
            <person name="Zemann A."/>
            <person name="Churakov G."/>
            <person name="Kriegs J.O."/>
            <person name="Brosius J."/>
            <person name="Murchison E.P."/>
            <person name="Sachidanandam R."/>
            <person name="Smith C."/>
            <person name="Hannon G.J."/>
            <person name="Tsend-Ayush E."/>
            <person name="McMillan D."/>
            <person name="Attenborough R."/>
            <person name="Rens W."/>
            <person name="Ferguson-Smith M."/>
            <person name="Lefevre C.M."/>
            <person name="Sharp J.A."/>
            <person name="Nicholas K.R."/>
            <person name="Ray D.A."/>
            <person name="Kube M."/>
            <person name="Reinhardt R."/>
            <person name="Pringle T.H."/>
            <person name="Taylor J."/>
            <person name="Jones R.C."/>
            <person name="Nixon B."/>
            <person name="Dacheux J.L."/>
            <person name="Niwa H."/>
            <person name="Sekita Y."/>
            <person name="Huang X."/>
            <person name="Stark A."/>
            <person name="Kheradpour P."/>
            <person name="Kellis M."/>
            <person name="Flicek P."/>
            <person name="Chen Y."/>
            <person name="Webber C."/>
            <person name="Hardison R."/>
            <person name="Nelson J."/>
            <person name="Hallsworth-Pepin K."/>
            <person name="Delehaunty K."/>
            <person name="Markovic C."/>
            <person name="Minx P."/>
            <person name="Feng Y."/>
            <person name="Kremitzki C."/>
            <person name="Mitreva M."/>
            <person name="Glasscock J."/>
            <person name="Wylie T."/>
            <person name="Wohldmann P."/>
            <person name="Thiru P."/>
            <person name="Nhan M.N."/>
            <person name="Pohl C.S."/>
            <person name="Smith S.M."/>
            <person name="Hou S."/>
            <person name="Nefedov M."/>
            <person name="de Jong P.J."/>
            <person name="Renfree M.B."/>
            <person name="Mardis E.R."/>
            <person name="Wilson R.K."/>
        </authorList>
    </citation>
    <scope>NUCLEOTIDE SEQUENCE [LARGE SCALE GENOMIC DNA]</scope>
    <source>
        <strain evidence="3 4">Glennie</strain>
    </source>
</reference>
<sequence>MDSFEVRHRQKMELWKLRVFQPRKRTGAKPISTPVPGRDRPVQTSPPCPGAAPAAAYSLKGKLKVKALPKVKENAELTQLDETPSTSQSVQLNITEKRTMEENIEDAKNKVLQKESKMVNLKSKESLRSSPTTTEVTTTIDTPSFLSYSDLDFSEDSEDLSSYPSPEVFREADCIDFDDSNAQNCLKYKNSTLLDTSKAIAIEDVQQFSNLSAIRGTVSGDCKEQPSKRKGSSDDEKNAPKSKNILTPETGKKVYKISPAEEKTPDTKSRICSSAPAKPKKKPRVHSEPRNTHFKTRINFSRDLKAKTPCNQRSATQVTPSTSSAEMLPADHLESKKLDLSPVKKSSLEEELLPNVSCFVNSDEIVPTSLSSEEGLPYQIPPNAPEICCILRASPGSRMGKIKYVTKKKSHLKKEPKDGVMMD</sequence>
<accession>K7E6G2</accession>
<dbReference type="STRING" id="9258.ENSOANP00000029119"/>
<evidence type="ECO:0000313" key="3">
    <source>
        <dbReference type="Ensembl" id="ENSOANP00000029119.2"/>
    </source>
</evidence>
<dbReference type="GO" id="GO:0000776">
    <property type="term" value="C:kinetochore"/>
    <property type="evidence" value="ECO:0007669"/>
    <property type="project" value="InterPro"/>
</dbReference>
<dbReference type="PANTHER" id="PTHR38006:SF1">
    <property type="entry name" value="MEIOSIS-SPECIFIC KINETOCHORE PROTEIN"/>
    <property type="match status" value="1"/>
</dbReference>
<dbReference type="AlphaFoldDB" id="K7E6G2"/>
<proteinExistence type="predicted"/>
<dbReference type="OMA" id="NEFPANT"/>
<reference evidence="3" key="3">
    <citation type="submission" date="2025-09" db="UniProtKB">
        <authorList>
            <consortium name="Ensembl"/>
        </authorList>
    </citation>
    <scope>IDENTIFICATION</scope>
    <source>
        <strain evidence="3">Glennie</strain>
    </source>
</reference>
<dbReference type="Proteomes" id="UP000002279">
    <property type="component" value="Chromosome X1"/>
</dbReference>
<reference evidence="3" key="2">
    <citation type="submission" date="2025-08" db="UniProtKB">
        <authorList>
            <consortium name="Ensembl"/>
        </authorList>
    </citation>
    <scope>IDENTIFICATION</scope>
    <source>
        <strain evidence="3">Glennie</strain>
    </source>
</reference>
<dbReference type="Ensembl" id="ENSOANT00000038364.2">
    <property type="protein sequence ID" value="ENSOANP00000029119.2"/>
    <property type="gene ID" value="ENSOANG00000030428.2"/>
</dbReference>
<dbReference type="GO" id="GO:0051754">
    <property type="term" value="P:meiotic sister chromatid cohesion, centromeric"/>
    <property type="evidence" value="ECO:0000318"/>
    <property type="project" value="GO_Central"/>
</dbReference>
<dbReference type="Bgee" id="ENSOANG00000030428">
    <property type="expression patterns" value="Expressed in testis and 4 other cell types or tissues"/>
</dbReference>
<dbReference type="GO" id="GO:0007060">
    <property type="term" value="P:male meiosis chromosome segregation"/>
    <property type="evidence" value="ECO:0000318"/>
    <property type="project" value="GO_Central"/>
</dbReference>
<feature type="region of interest" description="Disordered" evidence="2">
    <location>
        <begin position="218"/>
        <end position="292"/>
    </location>
</feature>
<dbReference type="GO" id="GO:0010789">
    <property type="term" value="P:meiotic sister chromatid cohesion involved in meiosis I"/>
    <property type="evidence" value="ECO:0000318"/>
    <property type="project" value="GO_Central"/>
</dbReference>
<feature type="region of interest" description="Disordered" evidence="2">
    <location>
        <begin position="25"/>
        <end position="53"/>
    </location>
</feature>
<feature type="compositionally biased region" description="Basic and acidic residues" evidence="2">
    <location>
        <begin position="221"/>
        <end position="239"/>
    </location>
</feature>
<keyword evidence="4" id="KW-1185">Reference proteome</keyword>
<gene>
    <name evidence="3" type="primary">MEIKIN</name>
</gene>
<evidence type="ECO:0000256" key="2">
    <source>
        <dbReference type="SAM" id="MobiDB-lite"/>
    </source>
</evidence>
<dbReference type="RefSeq" id="XP_007653556.2">
    <property type="nucleotide sequence ID" value="XM_007655366.3"/>
</dbReference>
<dbReference type="InterPro" id="IPR034545">
    <property type="entry name" value="Meikin"/>
</dbReference>
<organism evidence="3 4">
    <name type="scientific">Ornithorhynchus anatinus</name>
    <name type="common">Duckbill platypus</name>
    <dbReference type="NCBI Taxonomy" id="9258"/>
    <lineage>
        <taxon>Eukaryota</taxon>
        <taxon>Metazoa</taxon>
        <taxon>Chordata</taxon>
        <taxon>Craniata</taxon>
        <taxon>Vertebrata</taxon>
        <taxon>Euteleostomi</taxon>
        <taxon>Mammalia</taxon>
        <taxon>Monotremata</taxon>
        <taxon>Ornithorhynchidae</taxon>
        <taxon>Ornithorhynchus</taxon>
    </lineage>
</organism>
<dbReference type="FunCoup" id="K7E6G2">
    <property type="interactions" value="18"/>
</dbReference>
<evidence type="ECO:0000313" key="4">
    <source>
        <dbReference type="Proteomes" id="UP000002279"/>
    </source>
</evidence>
<dbReference type="InParanoid" id="K7E6G2"/>
<dbReference type="GeneTree" id="ENSGT00390000016270"/>
<feature type="coiled-coil region" evidence="1">
    <location>
        <begin position="90"/>
        <end position="124"/>
    </location>
</feature>
<dbReference type="GO" id="GO:0016321">
    <property type="term" value="P:female meiosis chromosome segregation"/>
    <property type="evidence" value="ECO:0000318"/>
    <property type="project" value="GO_Central"/>
</dbReference>
<dbReference type="OrthoDB" id="8443315at2759"/>